<keyword evidence="2" id="KW-0472">Membrane</keyword>
<feature type="transmembrane region" description="Helical" evidence="2">
    <location>
        <begin position="129"/>
        <end position="153"/>
    </location>
</feature>
<evidence type="ECO:0000313" key="4">
    <source>
        <dbReference type="Proteomes" id="UP000053766"/>
    </source>
</evidence>
<keyword evidence="4" id="KW-1185">Reference proteome</keyword>
<feature type="region of interest" description="Disordered" evidence="1">
    <location>
        <begin position="357"/>
        <end position="495"/>
    </location>
</feature>
<feature type="compositionally biased region" description="Basic and acidic residues" evidence="1">
    <location>
        <begin position="431"/>
        <end position="459"/>
    </location>
</feature>
<dbReference type="PANTHER" id="PTHR36694:SF11">
    <property type="entry name" value="LP21121P-RELATED"/>
    <property type="match status" value="1"/>
</dbReference>
<feature type="transmembrane region" description="Helical" evidence="2">
    <location>
        <begin position="159"/>
        <end position="184"/>
    </location>
</feature>
<evidence type="ECO:0000256" key="2">
    <source>
        <dbReference type="SAM" id="Phobius"/>
    </source>
</evidence>
<evidence type="ECO:0000256" key="1">
    <source>
        <dbReference type="SAM" id="MobiDB-lite"/>
    </source>
</evidence>
<gene>
    <name evidence="3" type="ORF">DICVIV_09279</name>
</gene>
<reference evidence="4" key="2">
    <citation type="journal article" date="2016" name="Sci. Rep.">
        <title>Dictyocaulus viviparus genome, variome and transcriptome elucidate lungworm biology and support future intervention.</title>
        <authorList>
            <person name="McNulty S.N."/>
            <person name="Strube C."/>
            <person name="Rosa B.A."/>
            <person name="Martin J.C."/>
            <person name="Tyagi R."/>
            <person name="Choi Y.J."/>
            <person name="Wang Q."/>
            <person name="Hallsworth Pepin K."/>
            <person name="Zhang X."/>
            <person name="Ozersky P."/>
            <person name="Wilson R.K."/>
            <person name="Sternberg P.W."/>
            <person name="Gasser R.B."/>
            <person name="Mitreva M."/>
        </authorList>
    </citation>
    <scope>NUCLEOTIDE SEQUENCE [LARGE SCALE GENOMIC DNA]</scope>
    <source>
        <strain evidence="4">HannoverDv2000</strain>
    </source>
</reference>
<dbReference type="EMBL" id="KN716455">
    <property type="protein sequence ID" value="KJH44698.1"/>
    <property type="molecule type" value="Genomic_DNA"/>
</dbReference>
<feature type="compositionally biased region" description="Basic residues" evidence="1">
    <location>
        <begin position="363"/>
        <end position="372"/>
    </location>
</feature>
<protein>
    <submittedName>
        <fullName evidence="3">Uncharacterized protein</fullName>
    </submittedName>
</protein>
<accession>A0A0D8XJG8</accession>
<organism evidence="3 4">
    <name type="scientific">Dictyocaulus viviparus</name>
    <name type="common">Bovine lungworm</name>
    <dbReference type="NCBI Taxonomy" id="29172"/>
    <lineage>
        <taxon>Eukaryota</taxon>
        <taxon>Metazoa</taxon>
        <taxon>Ecdysozoa</taxon>
        <taxon>Nematoda</taxon>
        <taxon>Chromadorea</taxon>
        <taxon>Rhabditida</taxon>
        <taxon>Rhabditina</taxon>
        <taxon>Rhabditomorpha</taxon>
        <taxon>Strongyloidea</taxon>
        <taxon>Metastrongylidae</taxon>
        <taxon>Dictyocaulus</taxon>
    </lineage>
</organism>
<reference evidence="3 4" key="1">
    <citation type="submission" date="2013-11" db="EMBL/GenBank/DDBJ databases">
        <title>Draft genome of the bovine lungworm Dictyocaulus viviparus.</title>
        <authorList>
            <person name="Mitreva M."/>
        </authorList>
    </citation>
    <scope>NUCLEOTIDE SEQUENCE [LARGE SCALE GENOMIC DNA]</scope>
    <source>
        <strain evidence="3 4">HannoverDv2000</strain>
    </source>
</reference>
<dbReference type="Proteomes" id="UP000053766">
    <property type="component" value="Unassembled WGS sequence"/>
</dbReference>
<keyword evidence="2" id="KW-0812">Transmembrane</keyword>
<dbReference type="OrthoDB" id="5873673at2759"/>
<feature type="compositionally biased region" description="Basic and acidic residues" evidence="1">
    <location>
        <begin position="466"/>
        <end position="495"/>
    </location>
</feature>
<feature type="compositionally biased region" description="Basic residues" evidence="1">
    <location>
        <begin position="388"/>
        <end position="401"/>
    </location>
</feature>
<keyword evidence="2" id="KW-1133">Transmembrane helix</keyword>
<sequence>MRVRVPPHEVTCFEHHHEHEVYSITQLGIMGWQMAAIKYEKDRAANNLLPNYNTYGKYDIPSYYESYWQSPEERYYTGSVALEFLKAVDVAQQRSGLFVIQILCLISSFFLLFASVALIYGVHTWSRHLIWPWFICIVSSILSSLAYCIMWWAGDVRDYWMLLTVVEMITVFINIYCVVVIYIFMQRLSAATDEYEGKHPHVRYKINRNGYNRKHFDGYHALHESHPSRRPTIAPQTSSPQQVHRYPPYPVDNIEPVQYDREPKARHSEKDDSVLQWVKDQQRIALLSEKGEAVSEPVSPSRCIGPQATLQHSRSVPSLYDGSLVSHRNCRHGRHRLAQNSFSTKVIKNLTSPITTTTIYRSSTKHRSRSRRALNTSSSESPKESSHDRRRRHRSRSRSRAHCSESDASECTDRFERGDRSKKRRSHRNHQRNDQDDRRTRKERDEENHRHGRNLYDKDRRHHRHEGTIERGAKHRERRDEQRTMEAERITERSEKDFSVSLESVPGDGLFPLSGGISIPQHIVIPPSMGERGPDGNPLPQKFQINSEITINYDGHHRSPISDIHDSYRTYPAVGIQSNV</sequence>
<proteinExistence type="predicted"/>
<feature type="transmembrane region" description="Helical" evidence="2">
    <location>
        <begin position="98"/>
        <end position="122"/>
    </location>
</feature>
<evidence type="ECO:0000313" key="3">
    <source>
        <dbReference type="EMBL" id="KJH44698.1"/>
    </source>
</evidence>
<feature type="region of interest" description="Disordered" evidence="1">
    <location>
        <begin position="225"/>
        <end position="247"/>
    </location>
</feature>
<name>A0A0D8XJG8_DICVI</name>
<feature type="compositionally biased region" description="Basic residues" evidence="1">
    <location>
        <begin position="420"/>
        <end position="430"/>
    </location>
</feature>
<dbReference type="AlphaFoldDB" id="A0A0D8XJG8"/>
<dbReference type="PANTHER" id="PTHR36694">
    <property type="entry name" value="PASIFLORA 1, ISOFORM A-RELATED"/>
    <property type="match status" value="1"/>
</dbReference>